<comment type="caution">
    <text evidence="2">The sequence shown here is derived from an EMBL/GenBank/DDBJ whole genome shotgun (WGS) entry which is preliminary data.</text>
</comment>
<reference evidence="2 3" key="1">
    <citation type="submission" date="2023-02" db="EMBL/GenBank/DDBJ databases">
        <title>LHISI_Scaffold_Assembly.</title>
        <authorList>
            <person name="Stuart O.P."/>
            <person name="Cleave R."/>
            <person name="Magrath M.J.L."/>
            <person name="Mikheyev A.S."/>
        </authorList>
    </citation>
    <scope>NUCLEOTIDE SEQUENCE [LARGE SCALE GENOMIC DNA]</scope>
    <source>
        <strain evidence="2">Daus_M_001</strain>
        <tissue evidence="2">Leg muscle</tissue>
    </source>
</reference>
<gene>
    <name evidence="2" type="ORF">PR048_024921</name>
</gene>
<sequence>MAEGLRRRSGAGAGKEKNDFSPELRCVGCYARHGRLEMPRHLGLPLSRDHFLQRTQKKNEMTTTPKEQRVVLTPRRSYTSRLTVSSEVTKSIGEPVGPDALTNRHRRRQRRAGARGRARATHRWTSRRGAVNDCRTYPSPLLLGLRCPDCLSQGVIAIPLVCPGSVFGGAIRQAVQLRPDNLVTKRRNSRTEGKLEIPEKTRRPGASSSLGVIGITITPDDAVGRRVFSGISRLPRPFVPALLHTHLNHPRRLSRPRFLRAGQEYLGSRVYILVDALVEDFRVLIREAEAAPRAILVTADSGAVSPLIIEIETVPGLRSGAGGDMYFARLFAACGCDAFAGFVTVYTCMMPGNCKCKCFQVVFAVYIVSDDHEVSTPCLGIALLAGLRLHSIRVIAQTTISQEKKARVHPTFKALIHQKRGSDTGDTNTRVRRPIALAADLLWRSWLVRRRPRARRALGSNPSLSFLGAGSSITDADVANSRDPDVCLFPWPSHVGEPGSILGGSFPDFRMWKSCWAICRCSVGFPGDPLFPPSLHSDAAPFSPHFTLIGFKQLERRGRGDVVVRLLTFHRGVPSSIPSGVDHGFSHAVIVSYDAAGRLAFSGISRFPRPGIRPHFTLSGSQGLDFKSLQNPFTPLRKESNA</sequence>
<feature type="region of interest" description="Disordered" evidence="1">
    <location>
        <begin position="91"/>
        <end position="124"/>
    </location>
</feature>
<evidence type="ECO:0000313" key="2">
    <source>
        <dbReference type="EMBL" id="KAJ8874080.1"/>
    </source>
</evidence>
<evidence type="ECO:0000256" key="1">
    <source>
        <dbReference type="SAM" id="MobiDB-lite"/>
    </source>
</evidence>
<protein>
    <submittedName>
        <fullName evidence="2">Uncharacterized protein</fullName>
    </submittedName>
</protein>
<evidence type="ECO:0000313" key="3">
    <source>
        <dbReference type="Proteomes" id="UP001159363"/>
    </source>
</evidence>
<accession>A0ABQ9GPX0</accession>
<keyword evidence="3" id="KW-1185">Reference proteome</keyword>
<organism evidence="2 3">
    <name type="scientific">Dryococelus australis</name>
    <dbReference type="NCBI Taxonomy" id="614101"/>
    <lineage>
        <taxon>Eukaryota</taxon>
        <taxon>Metazoa</taxon>
        <taxon>Ecdysozoa</taxon>
        <taxon>Arthropoda</taxon>
        <taxon>Hexapoda</taxon>
        <taxon>Insecta</taxon>
        <taxon>Pterygota</taxon>
        <taxon>Neoptera</taxon>
        <taxon>Polyneoptera</taxon>
        <taxon>Phasmatodea</taxon>
        <taxon>Verophasmatodea</taxon>
        <taxon>Anareolatae</taxon>
        <taxon>Phasmatidae</taxon>
        <taxon>Eurycanthinae</taxon>
        <taxon>Dryococelus</taxon>
    </lineage>
</organism>
<dbReference type="Proteomes" id="UP001159363">
    <property type="component" value="Chromosome 9"/>
</dbReference>
<dbReference type="EMBL" id="JARBHB010000010">
    <property type="protein sequence ID" value="KAJ8874080.1"/>
    <property type="molecule type" value="Genomic_DNA"/>
</dbReference>
<feature type="compositionally biased region" description="Basic residues" evidence="1">
    <location>
        <begin position="103"/>
        <end position="124"/>
    </location>
</feature>
<proteinExistence type="predicted"/>
<name>A0ABQ9GPX0_9NEOP</name>